<dbReference type="Gene3D" id="1.20.1560.10">
    <property type="entry name" value="ABC transporter type 1, transmembrane domain"/>
    <property type="match status" value="1"/>
</dbReference>
<dbReference type="Pfam" id="PF00005">
    <property type="entry name" value="ABC_tran"/>
    <property type="match status" value="1"/>
</dbReference>
<dbReference type="PROSITE" id="PS00211">
    <property type="entry name" value="ABC_TRANSPORTER_1"/>
    <property type="match status" value="1"/>
</dbReference>
<dbReference type="AlphaFoldDB" id="A0AAP7CDF8"/>
<protein>
    <submittedName>
        <fullName evidence="7">ABC transporter ATP-binding protein</fullName>
    </submittedName>
</protein>
<dbReference type="PANTHER" id="PTHR43394">
    <property type="entry name" value="ATP-DEPENDENT PERMEASE MDL1, MITOCHONDRIAL"/>
    <property type="match status" value="1"/>
</dbReference>
<evidence type="ECO:0000256" key="3">
    <source>
        <dbReference type="ARBA" id="ARBA00022989"/>
    </source>
</evidence>
<keyword evidence="2 5" id="KW-0812">Transmembrane</keyword>
<dbReference type="GO" id="GO:0015421">
    <property type="term" value="F:ABC-type oligopeptide transporter activity"/>
    <property type="evidence" value="ECO:0007669"/>
    <property type="project" value="TreeGrafter"/>
</dbReference>
<dbReference type="SUPFAM" id="SSF90123">
    <property type="entry name" value="ABC transporter transmembrane region"/>
    <property type="match status" value="1"/>
</dbReference>
<dbReference type="InterPro" id="IPR027417">
    <property type="entry name" value="P-loop_NTPase"/>
</dbReference>
<dbReference type="GO" id="GO:0005886">
    <property type="term" value="C:plasma membrane"/>
    <property type="evidence" value="ECO:0007669"/>
    <property type="project" value="UniProtKB-SubCell"/>
</dbReference>
<dbReference type="EMBL" id="JAAUVV010000030">
    <property type="protein sequence ID" value="NJJ04891.1"/>
    <property type="molecule type" value="Genomic_DNA"/>
</dbReference>
<evidence type="ECO:0000313" key="8">
    <source>
        <dbReference type="Proteomes" id="UP000591626"/>
    </source>
</evidence>
<dbReference type="Pfam" id="PF00664">
    <property type="entry name" value="ABC_membrane"/>
    <property type="match status" value="1"/>
</dbReference>
<dbReference type="InterPro" id="IPR011527">
    <property type="entry name" value="ABC1_TM_dom"/>
</dbReference>
<feature type="transmembrane region" description="Helical" evidence="5">
    <location>
        <begin position="43"/>
        <end position="67"/>
    </location>
</feature>
<dbReference type="InterPro" id="IPR003439">
    <property type="entry name" value="ABC_transporter-like_ATP-bd"/>
</dbReference>
<organism evidence="7 8">
    <name type="scientific">Corynebacterium coyleae</name>
    <dbReference type="NCBI Taxonomy" id="53374"/>
    <lineage>
        <taxon>Bacteria</taxon>
        <taxon>Bacillati</taxon>
        <taxon>Actinomycetota</taxon>
        <taxon>Actinomycetes</taxon>
        <taxon>Mycobacteriales</taxon>
        <taxon>Corynebacteriaceae</taxon>
        <taxon>Corynebacterium</taxon>
    </lineage>
</organism>
<feature type="transmembrane region" description="Helical" evidence="5">
    <location>
        <begin position="298"/>
        <end position="320"/>
    </location>
</feature>
<keyword evidence="4 5" id="KW-0472">Membrane</keyword>
<feature type="domain" description="ABC transmembrane type-1" evidence="6">
    <location>
        <begin position="44"/>
        <end position="302"/>
    </location>
</feature>
<gene>
    <name evidence="7" type="ORF">HC138_11120</name>
</gene>
<dbReference type="Proteomes" id="UP000591626">
    <property type="component" value="Unassembled WGS sequence"/>
</dbReference>
<keyword evidence="7" id="KW-0067">ATP-binding</keyword>
<proteinExistence type="predicted"/>
<evidence type="ECO:0000256" key="4">
    <source>
        <dbReference type="ARBA" id="ARBA00023136"/>
    </source>
</evidence>
<feature type="transmembrane region" description="Helical" evidence="5">
    <location>
        <begin position="79"/>
        <end position="96"/>
    </location>
</feature>
<evidence type="ECO:0000259" key="6">
    <source>
        <dbReference type="PROSITE" id="PS50929"/>
    </source>
</evidence>
<keyword evidence="3 5" id="KW-1133">Transmembrane helix</keyword>
<dbReference type="InterPro" id="IPR039421">
    <property type="entry name" value="Type_1_exporter"/>
</dbReference>
<evidence type="ECO:0000313" key="7">
    <source>
        <dbReference type="EMBL" id="NJJ04891.1"/>
    </source>
</evidence>
<dbReference type="InterPro" id="IPR017871">
    <property type="entry name" value="ABC_transporter-like_CS"/>
</dbReference>
<sequence length="513" mass="53810">MMTYRWFVPQVPPAHDPARLHPARWEEGNRVVRDMVSAYPGVLALHILSYLFGSGIAAFVPVVVGMIVDGLLGEETFNAWWLFAVLVGIFVLSFIGEATGDGLAAASVGRVTHNARLHLSSGVLRDGAGAMSPGTVLNTIDADASTVGRYRELLSFPLMAIGYAAGAVVAMWSVSPWVALAIPVSAMIIGLFAAWTAGPVTRISLKRRAAEADVAGLATDVSQGIRAVKGLGAGASVAQRFAVETANARTLILKHLKVEVGLGFVRLVVAWLCNLAIVALAAWLTLRGEITPGQMTSVALLVPPALNMAGFAFGDLASGWGRAVASGKRIVELHHAAEKVSEPQPTSNAIPGPGLWILAPDERSFAVVEAWAEREGVLFPPHTVNVFEGTIADNVNPRGDLPAVVVKQALAAAHCQDILRRLGGVRENGELPDAPLGEAGLNLSGGQRQRVALARALAADPDVLILDDPTTGLDSVTQADVVAAVKTLRADKTTIVITGNAAWRSAGNALEVQ</sequence>
<evidence type="ECO:0000256" key="1">
    <source>
        <dbReference type="ARBA" id="ARBA00004651"/>
    </source>
</evidence>
<evidence type="ECO:0000256" key="5">
    <source>
        <dbReference type="SAM" id="Phobius"/>
    </source>
</evidence>
<dbReference type="GO" id="GO:0005524">
    <property type="term" value="F:ATP binding"/>
    <property type="evidence" value="ECO:0007669"/>
    <property type="project" value="UniProtKB-KW"/>
</dbReference>
<dbReference type="InterPro" id="IPR036640">
    <property type="entry name" value="ABC1_TM_sf"/>
</dbReference>
<dbReference type="PROSITE" id="PS50929">
    <property type="entry name" value="ABC_TM1F"/>
    <property type="match status" value="1"/>
</dbReference>
<feature type="transmembrane region" description="Helical" evidence="5">
    <location>
        <begin position="153"/>
        <end position="172"/>
    </location>
</feature>
<dbReference type="Gene3D" id="3.40.50.300">
    <property type="entry name" value="P-loop containing nucleotide triphosphate hydrolases"/>
    <property type="match status" value="1"/>
</dbReference>
<feature type="transmembrane region" description="Helical" evidence="5">
    <location>
        <begin position="264"/>
        <end position="286"/>
    </location>
</feature>
<accession>A0AAP7CDF8</accession>
<dbReference type="PANTHER" id="PTHR43394:SF1">
    <property type="entry name" value="ATP-BINDING CASSETTE SUB-FAMILY B MEMBER 10, MITOCHONDRIAL"/>
    <property type="match status" value="1"/>
</dbReference>
<name>A0AAP7CDF8_9CORY</name>
<evidence type="ECO:0000256" key="2">
    <source>
        <dbReference type="ARBA" id="ARBA00022692"/>
    </source>
</evidence>
<dbReference type="SUPFAM" id="SSF52540">
    <property type="entry name" value="P-loop containing nucleoside triphosphate hydrolases"/>
    <property type="match status" value="1"/>
</dbReference>
<dbReference type="GO" id="GO:0016887">
    <property type="term" value="F:ATP hydrolysis activity"/>
    <property type="evidence" value="ECO:0007669"/>
    <property type="project" value="InterPro"/>
</dbReference>
<comment type="subcellular location">
    <subcellularLocation>
        <location evidence="1">Cell membrane</location>
        <topology evidence="1">Multi-pass membrane protein</topology>
    </subcellularLocation>
</comment>
<reference evidence="7 8" key="1">
    <citation type="submission" date="2020-03" db="EMBL/GenBank/DDBJ databases">
        <title>Draft genome sequences of bacterial isolates from the female urobiome.</title>
        <authorList>
            <person name="Miller-Ensminger T."/>
            <person name="Wolfe A.J."/>
            <person name="Putonti C."/>
        </authorList>
    </citation>
    <scope>NUCLEOTIDE SEQUENCE [LARGE SCALE GENOMIC DNA]</scope>
    <source>
        <strain evidence="7 8">UMB8490</strain>
    </source>
</reference>
<feature type="transmembrane region" description="Helical" evidence="5">
    <location>
        <begin position="178"/>
        <end position="198"/>
    </location>
</feature>
<keyword evidence="7" id="KW-0547">Nucleotide-binding</keyword>
<comment type="caution">
    <text evidence="7">The sequence shown here is derived from an EMBL/GenBank/DDBJ whole genome shotgun (WGS) entry which is preliminary data.</text>
</comment>